<gene>
    <name evidence="1" type="ORF">ACD_80C00147G0010</name>
</gene>
<proteinExistence type="predicted"/>
<comment type="caution">
    <text evidence="1">The sequence shown here is derived from an EMBL/GenBank/DDBJ whole genome shotgun (WGS) entry which is preliminary data.</text>
</comment>
<sequence>MSLSRLDSSVKFWQYVAVPSLEYARNLHAALDALSFSCSPIGKDKSQSVSLQYTEWSSVYTLGWYTLYYGIHSVIISHFATANLRWLNPVLKTNTYFASKMHLLRKPVPWLWSKLFEHAIDMAMQHNVSCIKISSDASSVPFYIKMSEKFSDCFVSVDEHHRIYNDGWCDFVFRLK</sequence>
<dbReference type="EMBL" id="AMFJ01036154">
    <property type="protein sequence ID" value="EKD24836.1"/>
    <property type="molecule type" value="Genomic_DNA"/>
</dbReference>
<accession>K1XHV4</accession>
<name>K1XHV4_9BACT</name>
<evidence type="ECO:0000313" key="1">
    <source>
        <dbReference type="EMBL" id="EKD24836.1"/>
    </source>
</evidence>
<dbReference type="AlphaFoldDB" id="K1XHV4"/>
<organism evidence="1">
    <name type="scientific">uncultured bacterium</name>
    <name type="common">gcode 4</name>
    <dbReference type="NCBI Taxonomy" id="1234023"/>
    <lineage>
        <taxon>Bacteria</taxon>
        <taxon>environmental samples</taxon>
    </lineage>
</organism>
<protein>
    <submittedName>
        <fullName evidence="1">Uncharacterized protein</fullName>
    </submittedName>
</protein>
<reference evidence="1" key="1">
    <citation type="journal article" date="2012" name="Science">
        <title>Fermentation, hydrogen, and sulfur metabolism in multiple uncultivated bacterial phyla.</title>
        <authorList>
            <person name="Wrighton K.C."/>
            <person name="Thomas B.C."/>
            <person name="Sharon I."/>
            <person name="Miller C.S."/>
            <person name="Castelle C.J."/>
            <person name="VerBerkmoes N.C."/>
            <person name="Wilkins M.J."/>
            <person name="Hettich R.L."/>
            <person name="Lipton M.S."/>
            <person name="Williams K.H."/>
            <person name="Long P.E."/>
            <person name="Banfield J.F."/>
        </authorList>
    </citation>
    <scope>NUCLEOTIDE SEQUENCE [LARGE SCALE GENOMIC DNA]</scope>
</reference>